<comment type="caution">
    <text evidence="1">The sequence shown here is derived from an EMBL/GenBank/DDBJ whole genome shotgun (WGS) entry which is preliminary data.</text>
</comment>
<keyword evidence="2" id="KW-1185">Reference proteome</keyword>
<reference evidence="1" key="1">
    <citation type="submission" date="2021-02" db="EMBL/GenBank/DDBJ databases">
        <authorList>
            <person name="Dougan E. K."/>
            <person name="Rhodes N."/>
            <person name="Thang M."/>
            <person name="Chan C."/>
        </authorList>
    </citation>
    <scope>NUCLEOTIDE SEQUENCE</scope>
</reference>
<sequence length="120" mass="14002">MPQEVFLEHFMNLMQLSKPDIFVVTGKWCKAIAASDFRERKSDQRDVLQACNAGLWCFFKGINAWHRAWPNALLAAARELREHCRHPEERISKNAQWTMAVWAGHCFQTAKRKGMSVTRR</sequence>
<evidence type="ECO:0000313" key="2">
    <source>
        <dbReference type="Proteomes" id="UP000604046"/>
    </source>
</evidence>
<protein>
    <submittedName>
        <fullName evidence="1">Uncharacterized protein</fullName>
    </submittedName>
</protein>
<proteinExistence type="predicted"/>
<dbReference type="EMBL" id="CAJNDS010000463">
    <property type="protein sequence ID" value="CAE7208711.1"/>
    <property type="molecule type" value="Genomic_DNA"/>
</dbReference>
<evidence type="ECO:0000313" key="1">
    <source>
        <dbReference type="EMBL" id="CAE7208711.1"/>
    </source>
</evidence>
<organism evidence="1 2">
    <name type="scientific">Symbiodinium natans</name>
    <dbReference type="NCBI Taxonomy" id="878477"/>
    <lineage>
        <taxon>Eukaryota</taxon>
        <taxon>Sar</taxon>
        <taxon>Alveolata</taxon>
        <taxon>Dinophyceae</taxon>
        <taxon>Suessiales</taxon>
        <taxon>Symbiodiniaceae</taxon>
        <taxon>Symbiodinium</taxon>
    </lineage>
</organism>
<dbReference type="Proteomes" id="UP000604046">
    <property type="component" value="Unassembled WGS sequence"/>
</dbReference>
<dbReference type="AlphaFoldDB" id="A0A812JGT0"/>
<accession>A0A812JGT0</accession>
<name>A0A812JGT0_9DINO</name>
<gene>
    <name evidence="1" type="ORF">SNAT2548_LOCUS6824</name>
</gene>